<dbReference type="PROSITE" id="PS50263">
    <property type="entry name" value="CN_HYDROLASE"/>
    <property type="match status" value="1"/>
</dbReference>
<dbReference type="RefSeq" id="WP_303482797.1">
    <property type="nucleotide sequence ID" value="NZ_JAUOPJ010000005.1"/>
</dbReference>
<dbReference type="Pfam" id="PF00795">
    <property type="entry name" value="CN_hydrolase"/>
    <property type="match status" value="1"/>
</dbReference>
<keyword evidence="3" id="KW-0378">Hydrolase</keyword>
<comment type="similarity">
    <text evidence="1">Belongs to the carbon-nitrogen hydrolase superfamily. Nitrilase family.</text>
</comment>
<dbReference type="InterPro" id="IPR036526">
    <property type="entry name" value="C-N_Hydrolase_sf"/>
</dbReference>
<feature type="domain" description="CN hydrolase" evidence="2">
    <location>
        <begin position="4"/>
        <end position="268"/>
    </location>
</feature>
<proteinExistence type="inferred from homology"/>
<dbReference type="Gene3D" id="3.60.110.10">
    <property type="entry name" value="Carbon-nitrogen hydrolase"/>
    <property type="match status" value="1"/>
</dbReference>
<protein>
    <submittedName>
        <fullName evidence="3">Carbon-nitrogen hydrolase family protein</fullName>
    </submittedName>
</protein>
<accession>A0AAW7XUT1</accession>
<dbReference type="EMBL" id="JAUOPJ010000005">
    <property type="protein sequence ID" value="MDO6457008.1"/>
    <property type="molecule type" value="Genomic_DNA"/>
</dbReference>
<sequence>MNIRKVAAAQYAPVFLDLEATLDKIDDIAADAATQNVELLVFPETFLPGYPYWTLCLDAFTARTDYYPRLLENSVVIGDATTDRLCEAAKANSMAMVIGLTEREGGTLYNSQLILDKDGSILGCRRKLMPTHHERMSYGFGSGEDLKVYDTSVGRLGALVCYEHSNALFRYAVQSQGEEIHVANWPGGLSWTDNVIDAASRNYAFEAQCFVVSVTGVLPKAFIEELGDKAMEIFTVGGGMSTIVGPNGRIIAKSDSGKEELIIAELDMAEINKAKTIVDSFGHYSRSDVVQLMLHESKPKALAHDLPLK</sequence>
<reference evidence="3" key="1">
    <citation type="submission" date="2023-07" db="EMBL/GenBank/DDBJ databases">
        <title>Genome content predicts the carbon catabolic preferences of heterotrophic bacteria.</title>
        <authorList>
            <person name="Gralka M."/>
        </authorList>
    </citation>
    <scope>NUCLEOTIDE SEQUENCE</scope>
    <source>
        <strain evidence="3">I2M02</strain>
    </source>
</reference>
<comment type="caution">
    <text evidence="3">The sequence shown here is derived from an EMBL/GenBank/DDBJ whole genome shotgun (WGS) entry which is preliminary data.</text>
</comment>
<dbReference type="InterPro" id="IPR044149">
    <property type="entry name" value="Nitrilases_CHs"/>
</dbReference>
<evidence type="ECO:0000256" key="1">
    <source>
        <dbReference type="ARBA" id="ARBA00008129"/>
    </source>
</evidence>
<evidence type="ECO:0000259" key="2">
    <source>
        <dbReference type="PROSITE" id="PS50263"/>
    </source>
</evidence>
<gene>
    <name evidence="3" type="ORF">Q4494_07965</name>
</gene>
<dbReference type="SUPFAM" id="SSF56317">
    <property type="entry name" value="Carbon-nitrogen hydrolase"/>
    <property type="match status" value="1"/>
</dbReference>
<dbReference type="PANTHER" id="PTHR46044">
    <property type="entry name" value="NITRILASE"/>
    <property type="match status" value="1"/>
</dbReference>
<evidence type="ECO:0000313" key="3">
    <source>
        <dbReference type="EMBL" id="MDO6457008.1"/>
    </source>
</evidence>
<dbReference type="CDD" id="cd07564">
    <property type="entry name" value="nitrilases_CHs"/>
    <property type="match status" value="1"/>
</dbReference>
<organism evidence="3 4">
    <name type="scientific">Celeribacter halophilus</name>
    <dbReference type="NCBI Taxonomy" id="576117"/>
    <lineage>
        <taxon>Bacteria</taxon>
        <taxon>Pseudomonadati</taxon>
        <taxon>Pseudomonadota</taxon>
        <taxon>Alphaproteobacteria</taxon>
        <taxon>Rhodobacterales</taxon>
        <taxon>Roseobacteraceae</taxon>
        <taxon>Celeribacter</taxon>
    </lineage>
</organism>
<dbReference type="AlphaFoldDB" id="A0AAW7XUT1"/>
<dbReference type="Proteomes" id="UP001169823">
    <property type="component" value="Unassembled WGS sequence"/>
</dbReference>
<dbReference type="PANTHER" id="PTHR46044:SF1">
    <property type="entry name" value="CN HYDROLASE DOMAIN-CONTAINING PROTEIN"/>
    <property type="match status" value="1"/>
</dbReference>
<dbReference type="GO" id="GO:0016787">
    <property type="term" value="F:hydrolase activity"/>
    <property type="evidence" value="ECO:0007669"/>
    <property type="project" value="UniProtKB-KW"/>
</dbReference>
<dbReference type="InterPro" id="IPR003010">
    <property type="entry name" value="C-N_Hydrolase"/>
</dbReference>
<evidence type="ECO:0000313" key="4">
    <source>
        <dbReference type="Proteomes" id="UP001169823"/>
    </source>
</evidence>
<name>A0AAW7XUT1_9RHOB</name>